<feature type="region of interest" description="Disordered" evidence="3">
    <location>
        <begin position="424"/>
        <end position="448"/>
    </location>
</feature>
<accession>A0AA88I1T9</accession>
<keyword evidence="2" id="KW-0732">Signal</keyword>
<dbReference type="GO" id="GO:0005764">
    <property type="term" value="C:lysosome"/>
    <property type="evidence" value="ECO:0007669"/>
    <property type="project" value="UniProtKB-SubCell"/>
</dbReference>
<name>A0AA88I1T9_ARTSF</name>
<dbReference type="EMBL" id="JAVRJZ010000011">
    <property type="protein sequence ID" value="KAK2716580.1"/>
    <property type="molecule type" value="Genomic_DNA"/>
</dbReference>
<dbReference type="GO" id="GO:0010508">
    <property type="term" value="P:positive regulation of autophagy"/>
    <property type="evidence" value="ECO:0007669"/>
    <property type="project" value="TreeGrafter"/>
</dbReference>
<feature type="domain" description="GATOR1 complex protein NPRL3 C-terminal HTH" evidence="4">
    <location>
        <begin position="468"/>
        <end position="529"/>
    </location>
</feature>
<protein>
    <recommendedName>
        <fullName evidence="2">GATOR complex protein NPRL3</fullName>
    </recommendedName>
    <alternativeName>
        <fullName evidence="2">Nitrogen permease regulator 3-like protein</fullName>
    </alternativeName>
</protein>
<proteinExistence type="inferred from homology"/>
<comment type="function">
    <text evidence="2">As a component of the GATOR1 complex functions as an inhibitor of the amino acid-sensing branch of the TORC1 pathway.</text>
</comment>
<evidence type="ECO:0000256" key="1">
    <source>
        <dbReference type="ARBA" id="ARBA00010546"/>
    </source>
</evidence>
<evidence type="ECO:0000256" key="3">
    <source>
        <dbReference type="SAM" id="MobiDB-lite"/>
    </source>
</evidence>
<dbReference type="InterPro" id="IPR005365">
    <property type="entry name" value="Npr3"/>
</dbReference>
<dbReference type="EMBL" id="JAVRJZ010000011">
    <property type="protein sequence ID" value="KAK2716581.1"/>
    <property type="molecule type" value="Genomic_DNA"/>
</dbReference>
<feature type="compositionally biased region" description="Basic and acidic residues" evidence="3">
    <location>
        <begin position="424"/>
        <end position="444"/>
    </location>
</feature>
<organism evidence="5 6">
    <name type="scientific">Artemia franciscana</name>
    <name type="common">Brine shrimp</name>
    <name type="synonym">Artemia sanfranciscana</name>
    <dbReference type="NCBI Taxonomy" id="6661"/>
    <lineage>
        <taxon>Eukaryota</taxon>
        <taxon>Metazoa</taxon>
        <taxon>Ecdysozoa</taxon>
        <taxon>Arthropoda</taxon>
        <taxon>Crustacea</taxon>
        <taxon>Branchiopoda</taxon>
        <taxon>Anostraca</taxon>
        <taxon>Artemiidae</taxon>
        <taxon>Artemia</taxon>
    </lineage>
</organism>
<dbReference type="PANTHER" id="PTHR13153:SF5">
    <property type="entry name" value="GATOR COMPLEX PROTEIN NPRL3"/>
    <property type="match status" value="1"/>
</dbReference>
<sequence length="551" mass="62839">MDSEPLGLILVENGTKGDRLLFRFPFMGGTQRSSVSEMKRKNPYSFLVPEDTAISKHIGMLGTDFSNYSSKVLSHICAVKSELCGKKFELKVNEVRFVGHPILLPTSERPTGCRPGRNVSGMLLFSIVFALRATANHSIVDCYHDLSKRIGIAILYEEKRCNYLTKQSKRMLSIQDEYHEDESKGSPFERMLSECQLSRELKTIFDCIRSEGRIHVRLNGWVLVSFCLPQKAYSLHYPHLSIKPSDLHQCIRNLMPYHTILLLIERDELLSRLPLDSSPALKRLIRVLNPTRSIQSLAADADVALDHVLELCGYLVYWAFGTPIFPLCDANAYVIAPFTPSSVSGRLAEKFSEEFPGCSFIKVLSEYALPVSIGEKRTPFQTQEEESEMLEMILWLLKQRILMQIHTYVALIIPQDHQTTRRKFDSLELRSDSRTPSESDRFSNDSDEVASSLTTSGISDNLLPSSLSSAERLAILKVPRASDPEDLKLFAKLLPYFHGTHPLEEIMFRENIRRSQVFQLLDKFRSVLVLFQHEDTATSMFYRNFNDHALF</sequence>
<dbReference type="Proteomes" id="UP001187531">
    <property type="component" value="Unassembled WGS sequence"/>
</dbReference>
<dbReference type="Pfam" id="PF24064">
    <property type="entry name" value="HTH_NPRL3"/>
    <property type="match status" value="1"/>
</dbReference>
<evidence type="ECO:0000313" key="5">
    <source>
        <dbReference type="EMBL" id="KAK2716581.1"/>
    </source>
</evidence>
<dbReference type="AlphaFoldDB" id="A0AA88I1T9"/>
<comment type="similarity">
    <text evidence="1 2">Belongs to the NPR3 family.</text>
</comment>
<keyword evidence="6" id="KW-1185">Reference proteome</keyword>
<dbReference type="PANTHER" id="PTHR13153">
    <property type="entry name" value="CGTHBA PROTEIN -14 GENE PROTEIN"/>
    <property type="match status" value="1"/>
</dbReference>
<dbReference type="GO" id="GO:0038202">
    <property type="term" value="P:TORC1 signaling"/>
    <property type="evidence" value="ECO:0007669"/>
    <property type="project" value="TreeGrafter"/>
</dbReference>
<evidence type="ECO:0000313" key="6">
    <source>
        <dbReference type="Proteomes" id="UP001187531"/>
    </source>
</evidence>
<dbReference type="GO" id="GO:1904262">
    <property type="term" value="P:negative regulation of TORC1 signaling"/>
    <property type="evidence" value="ECO:0007669"/>
    <property type="project" value="TreeGrafter"/>
</dbReference>
<comment type="subcellular location">
    <subcellularLocation>
        <location evidence="2">Lysosome</location>
    </subcellularLocation>
</comment>
<dbReference type="InterPro" id="IPR056603">
    <property type="entry name" value="HTH_NPRL3"/>
</dbReference>
<evidence type="ECO:0000259" key="4">
    <source>
        <dbReference type="Pfam" id="PF24064"/>
    </source>
</evidence>
<dbReference type="Pfam" id="PF03666">
    <property type="entry name" value="NPR3"/>
    <property type="match status" value="2"/>
</dbReference>
<evidence type="ECO:0000256" key="2">
    <source>
        <dbReference type="RuleBase" id="RU368069"/>
    </source>
</evidence>
<reference evidence="5" key="1">
    <citation type="submission" date="2023-07" db="EMBL/GenBank/DDBJ databases">
        <title>Chromosome-level genome assembly of Artemia franciscana.</title>
        <authorList>
            <person name="Jo E."/>
        </authorList>
    </citation>
    <scope>NUCLEOTIDE SEQUENCE</scope>
    <source>
        <tissue evidence="5">Whole body</tissue>
    </source>
</reference>
<dbReference type="GO" id="GO:0034198">
    <property type="term" value="P:cellular response to amino acid starvation"/>
    <property type="evidence" value="ECO:0007669"/>
    <property type="project" value="UniProtKB-UniRule"/>
</dbReference>
<dbReference type="GO" id="GO:1990130">
    <property type="term" value="C:GATOR1 complex"/>
    <property type="evidence" value="ECO:0007669"/>
    <property type="project" value="UniProtKB-UniRule"/>
</dbReference>
<gene>
    <name evidence="5" type="ORF">QYM36_006909</name>
</gene>
<keyword evidence="2" id="KW-0458">Lysosome</keyword>
<comment type="caution">
    <text evidence="5">The sequence shown here is derived from an EMBL/GenBank/DDBJ whole genome shotgun (WGS) entry which is preliminary data.</text>
</comment>